<evidence type="ECO:0000313" key="3">
    <source>
        <dbReference type="EMBL" id="SEA50724.1"/>
    </source>
</evidence>
<dbReference type="AlphaFoldDB" id="A0A1H4BRJ1"/>
<feature type="region of interest" description="Disordered" evidence="1">
    <location>
        <begin position="1"/>
        <end position="25"/>
    </location>
</feature>
<keyword evidence="2" id="KW-0472">Membrane</keyword>
<keyword evidence="2" id="KW-0812">Transmembrane</keyword>
<dbReference type="OrthoDB" id="663481at2"/>
<dbReference type="EMBL" id="FNRA01000003">
    <property type="protein sequence ID" value="SEA50724.1"/>
    <property type="molecule type" value="Genomic_DNA"/>
</dbReference>
<dbReference type="Gene3D" id="1.25.40.10">
    <property type="entry name" value="Tetratricopeptide repeat domain"/>
    <property type="match status" value="1"/>
</dbReference>
<organism evidence="3 4">
    <name type="scientific">Pedobacter hartonius</name>
    <dbReference type="NCBI Taxonomy" id="425514"/>
    <lineage>
        <taxon>Bacteria</taxon>
        <taxon>Pseudomonadati</taxon>
        <taxon>Bacteroidota</taxon>
        <taxon>Sphingobacteriia</taxon>
        <taxon>Sphingobacteriales</taxon>
        <taxon>Sphingobacteriaceae</taxon>
        <taxon>Pedobacter</taxon>
    </lineage>
</organism>
<dbReference type="RefSeq" id="WP_090556049.1">
    <property type="nucleotide sequence ID" value="NZ_FNRA01000003.1"/>
</dbReference>
<keyword evidence="4" id="KW-1185">Reference proteome</keyword>
<name>A0A1H4BRJ1_9SPHI</name>
<proteinExistence type="predicted"/>
<dbReference type="InterPro" id="IPR011990">
    <property type="entry name" value="TPR-like_helical_dom_sf"/>
</dbReference>
<protein>
    <recommendedName>
        <fullName evidence="5">Tetratricopeptide repeat-containing protein</fullName>
    </recommendedName>
</protein>
<accession>A0A1H4BRJ1</accession>
<dbReference type="Proteomes" id="UP000198850">
    <property type="component" value="Unassembled WGS sequence"/>
</dbReference>
<dbReference type="STRING" id="425514.SAMN05443550_103444"/>
<feature type="transmembrane region" description="Helical" evidence="2">
    <location>
        <begin position="72"/>
        <end position="93"/>
    </location>
</feature>
<evidence type="ECO:0008006" key="5">
    <source>
        <dbReference type="Google" id="ProtNLM"/>
    </source>
</evidence>
<gene>
    <name evidence="3" type="ORF">SAMN05443550_103444</name>
</gene>
<reference evidence="3 4" key="1">
    <citation type="submission" date="2016-10" db="EMBL/GenBank/DDBJ databases">
        <authorList>
            <person name="de Groot N.N."/>
        </authorList>
    </citation>
    <scope>NUCLEOTIDE SEQUENCE [LARGE SCALE GENOMIC DNA]</scope>
    <source>
        <strain evidence="3 4">DSM 19033</strain>
    </source>
</reference>
<evidence type="ECO:0000256" key="2">
    <source>
        <dbReference type="SAM" id="Phobius"/>
    </source>
</evidence>
<sequence length="239" mass="27034">MDERIESYFDSTMDEQQKSRFEKDMDQSPELLDEIAFYLQARISVQDGSGTTTLQEKHREWTSIPAAKPDRFGLFTGIGIAAAILVILGLYFLNNNLSPGLPQQASVYLAQNFTSLPVQLGNRDDQLQAAILQYNESGYAAAQQSADAYLQHHPNDPEGLKIRGFANLQLKHFDEAIADFNRITVQKELYQNPGKFYAAISHLLRNQPGDERKAKGLLEEIIRENQTGKAKALEWLYRP</sequence>
<dbReference type="SUPFAM" id="SSF48452">
    <property type="entry name" value="TPR-like"/>
    <property type="match status" value="1"/>
</dbReference>
<feature type="compositionally biased region" description="Basic and acidic residues" evidence="1">
    <location>
        <begin position="15"/>
        <end position="25"/>
    </location>
</feature>
<keyword evidence="2" id="KW-1133">Transmembrane helix</keyword>
<evidence type="ECO:0000313" key="4">
    <source>
        <dbReference type="Proteomes" id="UP000198850"/>
    </source>
</evidence>
<evidence type="ECO:0000256" key="1">
    <source>
        <dbReference type="SAM" id="MobiDB-lite"/>
    </source>
</evidence>